<sequence length="189" mass="20516">MDKKMLVIIPCCGIDSVYGLMTQEIALKVKEELNKQAKLLGLAYLVNGEIDAIQTITNIPCIVINGCNKMCASNIVDIMGGDIDIEYTIDRLVAGVDTVSLGNVVRLSESGERQICEIAGKLIADLKLTEKGAEKLQEYQEKGITFQEVNTSVHAWAKKLCKDRYGSDKVPVIVKDGVAIQIGDVDGKG</sequence>
<dbReference type="RefSeq" id="WP_093794813.1">
    <property type="nucleotide sequence ID" value="NZ_CP155571.1"/>
</dbReference>
<protein>
    <recommendedName>
        <fullName evidence="3">DGC domain protein</fullName>
    </recommendedName>
</protein>
<proteinExistence type="predicted"/>
<reference evidence="1" key="1">
    <citation type="submission" date="2024-05" db="EMBL/GenBank/DDBJ databases">
        <title>Isolation and characterization of Sporomusa carbonis sp. nov., a carboxydotrophic hydrogenogen in the genus of Sporomusa isolated from a charcoal burning pile.</title>
        <authorList>
            <person name="Boeer T."/>
            <person name="Rosenbaum F."/>
            <person name="Eysell L."/>
            <person name="Mueller V."/>
            <person name="Daniel R."/>
            <person name="Poehlein A."/>
        </authorList>
    </citation>
    <scope>NUCLEOTIDE SEQUENCE [LARGE SCALE GENOMIC DNA]</scope>
    <source>
        <strain evidence="1">DSM 3132</strain>
    </source>
</reference>
<dbReference type="Proteomes" id="UP000216052">
    <property type="component" value="Chromosome"/>
</dbReference>
<keyword evidence="2" id="KW-1185">Reference proteome</keyword>
<dbReference type="InterPro" id="IPR014958">
    <property type="entry name" value="DGC"/>
</dbReference>
<accession>A0ABZ3IZF8</accession>
<gene>
    <name evidence="1" type="ORF">SPACI_013130</name>
</gene>
<evidence type="ECO:0008006" key="3">
    <source>
        <dbReference type="Google" id="ProtNLM"/>
    </source>
</evidence>
<name>A0ABZ3IZF8_SPOA4</name>
<evidence type="ECO:0000313" key="1">
    <source>
        <dbReference type="EMBL" id="XFO71298.1"/>
    </source>
</evidence>
<dbReference type="Pfam" id="PF08859">
    <property type="entry name" value="DGC"/>
    <property type="match status" value="1"/>
</dbReference>
<organism evidence="1 2">
    <name type="scientific">Sporomusa acidovorans (strain ATCC 49682 / DSM 3132 / Mol)</name>
    <dbReference type="NCBI Taxonomy" id="1123286"/>
    <lineage>
        <taxon>Bacteria</taxon>
        <taxon>Bacillati</taxon>
        <taxon>Bacillota</taxon>
        <taxon>Negativicutes</taxon>
        <taxon>Selenomonadales</taxon>
        <taxon>Sporomusaceae</taxon>
        <taxon>Sporomusa</taxon>
    </lineage>
</organism>
<evidence type="ECO:0000313" key="2">
    <source>
        <dbReference type="Proteomes" id="UP000216052"/>
    </source>
</evidence>
<dbReference type="EMBL" id="CP155571">
    <property type="protein sequence ID" value="XFO71298.1"/>
    <property type="molecule type" value="Genomic_DNA"/>
</dbReference>